<dbReference type="RefSeq" id="WP_245332530.1">
    <property type="nucleotide sequence ID" value="NZ_LT670817.1"/>
</dbReference>
<evidence type="ECO:0008006" key="4">
    <source>
        <dbReference type="Google" id="ProtNLM"/>
    </source>
</evidence>
<organism evidence="2 3">
    <name type="scientific">Bradyrhizobium erythrophlei</name>
    <dbReference type="NCBI Taxonomy" id="1437360"/>
    <lineage>
        <taxon>Bacteria</taxon>
        <taxon>Pseudomonadati</taxon>
        <taxon>Pseudomonadota</taxon>
        <taxon>Alphaproteobacteria</taxon>
        <taxon>Hyphomicrobiales</taxon>
        <taxon>Nitrobacteraceae</taxon>
        <taxon>Bradyrhizobium</taxon>
    </lineage>
</organism>
<accession>A0A1M5JWH1</accession>
<evidence type="ECO:0000313" key="2">
    <source>
        <dbReference type="EMBL" id="SHG44630.1"/>
    </source>
</evidence>
<gene>
    <name evidence="2" type="ORF">SAMN05443248_1588</name>
</gene>
<dbReference type="EMBL" id="LT670817">
    <property type="protein sequence ID" value="SHG44630.1"/>
    <property type="molecule type" value="Genomic_DNA"/>
</dbReference>
<sequence length="226" mass="24906">MARKLKTYQTSLGFFDLVIAAPSMKAALEAWGADSNLFHQGAAKESDDPDVIAAAMEKPGVVLRRPVGSDGSFGEHAELPTDLGGPGPTKAARKSKGSKAKQPSSRPIDKATERKAALAFEKERRRRERERASEEVARQKDRERRQQAVDKAQAALNKAEQEHAKRAATIQAEIEALEKRSQTEQARWDKEKRRLEAALRRARGVSVTLTFATRPGQKGQKSDPLA</sequence>
<name>A0A1M5JWH1_9BRAD</name>
<protein>
    <recommendedName>
        <fullName evidence="4">Cell envelope biogenesis protein TolA</fullName>
    </recommendedName>
</protein>
<feature type="region of interest" description="Disordered" evidence="1">
    <location>
        <begin position="61"/>
        <end position="163"/>
    </location>
</feature>
<evidence type="ECO:0000313" key="3">
    <source>
        <dbReference type="Proteomes" id="UP000189796"/>
    </source>
</evidence>
<proteinExistence type="predicted"/>
<feature type="compositionally biased region" description="Basic and acidic residues" evidence="1">
    <location>
        <begin position="107"/>
        <end position="148"/>
    </location>
</feature>
<dbReference type="Proteomes" id="UP000189796">
    <property type="component" value="Chromosome I"/>
</dbReference>
<evidence type="ECO:0000256" key="1">
    <source>
        <dbReference type="SAM" id="MobiDB-lite"/>
    </source>
</evidence>
<reference evidence="2 3" key="1">
    <citation type="submission" date="2016-11" db="EMBL/GenBank/DDBJ databases">
        <authorList>
            <person name="Jaros S."/>
            <person name="Januszkiewicz K."/>
            <person name="Wedrychowicz H."/>
        </authorList>
    </citation>
    <scope>NUCLEOTIDE SEQUENCE [LARGE SCALE GENOMIC DNA]</scope>
    <source>
        <strain evidence="2 3">GAS138</strain>
    </source>
</reference>
<dbReference type="AlphaFoldDB" id="A0A1M5JWH1"/>